<evidence type="ECO:0000313" key="2">
    <source>
        <dbReference type="Proteomes" id="UP000184510"/>
    </source>
</evidence>
<sequence length="421" mass="47664">MELQEIKAAIPEYGLRQGADWLYSPEPFKLTKREARMVKSLGHPLAQFQKASDNIYQRSAMGRLPKWISGVLDAGKPEWMVQHQQQVGMREVVPRVIRPDLILTEDGFALTELDSVPGGMGITTWLSQMYSDAGFEIFGGRDGVPQGFRSLMPDGGRILVSEESADYRPEMEWLAQQVGNDIFVETAETATSSEADTYRFFEWFDWENISHAKDLAGMLNLTSPCKPHLEEKLWLALLWTPALQGLWQEVMRGKHLQRVKDVVPFGWMMDPQELPPHAALPSLGVHSWNEVKKFSQTERRLVVKISGFSELAWGSKSVQIGHDMPRDEWASAIETAVSQFNTQPWVMQEYHAGRIVEHPYYDPESGELRMMKGRVRLCPYYFVDGKGQTSLGGTLATIVPADKKKIHGMKDGILLPCVVEE</sequence>
<dbReference type="Proteomes" id="UP000184510">
    <property type="component" value="Unassembled WGS sequence"/>
</dbReference>
<accession>A0A1M6GXM2</accession>
<name>A0A1M6GXM2_9BACT</name>
<gene>
    <name evidence="1" type="ORF">SAMN02745181_1299</name>
</gene>
<evidence type="ECO:0008006" key="3">
    <source>
        <dbReference type="Google" id="ProtNLM"/>
    </source>
</evidence>
<dbReference type="RefSeq" id="WP_143158681.1">
    <property type="nucleotide sequence ID" value="NZ_FQYR01000003.1"/>
</dbReference>
<organism evidence="1 2">
    <name type="scientific">Rubritalea squalenifaciens DSM 18772</name>
    <dbReference type="NCBI Taxonomy" id="1123071"/>
    <lineage>
        <taxon>Bacteria</taxon>
        <taxon>Pseudomonadati</taxon>
        <taxon>Verrucomicrobiota</taxon>
        <taxon>Verrucomicrobiia</taxon>
        <taxon>Verrucomicrobiales</taxon>
        <taxon>Rubritaleaceae</taxon>
        <taxon>Rubritalea</taxon>
    </lineage>
</organism>
<evidence type="ECO:0000313" key="1">
    <source>
        <dbReference type="EMBL" id="SHJ14657.1"/>
    </source>
</evidence>
<dbReference type="EMBL" id="FQYR01000003">
    <property type="protein sequence ID" value="SHJ14657.1"/>
    <property type="molecule type" value="Genomic_DNA"/>
</dbReference>
<dbReference type="SUPFAM" id="SSF56059">
    <property type="entry name" value="Glutathione synthetase ATP-binding domain-like"/>
    <property type="match status" value="1"/>
</dbReference>
<reference evidence="1 2" key="1">
    <citation type="submission" date="2016-11" db="EMBL/GenBank/DDBJ databases">
        <authorList>
            <person name="Jaros S."/>
            <person name="Januszkiewicz K."/>
            <person name="Wedrychowicz H."/>
        </authorList>
    </citation>
    <scope>NUCLEOTIDE SEQUENCE [LARGE SCALE GENOMIC DNA]</scope>
    <source>
        <strain evidence="1 2">DSM 18772</strain>
    </source>
</reference>
<keyword evidence="2" id="KW-1185">Reference proteome</keyword>
<dbReference type="STRING" id="1123071.SAMN02745181_1299"/>
<dbReference type="OrthoDB" id="9763288at2"/>
<dbReference type="InParanoid" id="A0A1M6GXM2"/>
<protein>
    <recommendedName>
        <fullName evidence="3">Glutathionylspermidine synthase</fullName>
    </recommendedName>
</protein>
<dbReference type="AlphaFoldDB" id="A0A1M6GXM2"/>
<proteinExistence type="predicted"/>